<dbReference type="GO" id="GO:0008270">
    <property type="term" value="F:zinc ion binding"/>
    <property type="evidence" value="ECO:0007669"/>
    <property type="project" value="UniProtKB-KW"/>
</dbReference>
<evidence type="ECO:0000256" key="6">
    <source>
        <dbReference type="ARBA" id="ARBA00023242"/>
    </source>
</evidence>
<feature type="region of interest" description="Disordered" evidence="8">
    <location>
        <begin position="94"/>
        <end position="129"/>
    </location>
</feature>
<gene>
    <name evidence="10" type="ORF">N7541_003138</name>
</gene>
<evidence type="ECO:0000256" key="1">
    <source>
        <dbReference type="ARBA" id="ARBA00004123"/>
    </source>
</evidence>
<reference evidence="10" key="2">
    <citation type="journal article" date="2023" name="IMA Fungus">
        <title>Comparative genomic study of the Penicillium genus elucidates a diverse pangenome and 15 lateral gene transfer events.</title>
        <authorList>
            <person name="Petersen C."/>
            <person name="Sorensen T."/>
            <person name="Nielsen M.R."/>
            <person name="Sondergaard T.E."/>
            <person name="Sorensen J.L."/>
            <person name="Fitzpatrick D.A."/>
            <person name="Frisvad J.C."/>
            <person name="Nielsen K.L."/>
        </authorList>
    </citation>
    <scope>NUCLEOTIDE SEQUENCE</scope>
    <source>
        <strain evidence="10">IBT 35675</strain>
    </source>
</reference>
<feature type="compositionally biased region" description="Low complexity" evidence="8">
    <location>
        <begin position="196"/>
        <end position="207"/>
    </location>
</feature>
<dbReference type="FunFam" id="3.30.160.60:FF:001498">
    <property type="entry name" value="Zinc finger protein 404"/>
    <property type="match status" value="1"/>
</dbReference>
<dbReference type="InterPro" id="IPR036236">
    <property type="entry name" value="Znf_C2H2_sf"/>
</dbReference>
<dbReference type="FunFam" id="3.30.160.60:FF:000100">
    <property type="entry name" value="Zinc finger 45-like"/>
    <property type="match status" value="1"/>
</dbReference>
<keyword evidence="2" id="KW-0479">Metal-binding</keyword>
<keyword evidence="6" id="KW-0539">Nucleus</keyword>
<keyword evidence="4 7" id="KW-0863">Zinc-finger</keyword>
<comment type="caution">
    <text evidence="10">The sequence shown here is derived from an EMBL/GenBank/DDBJ whole genome shotgun (WGS) entry which is preliminary data.</text>
</comment>
<evidence type="ECO:0000256" key="5">
    <source>
        <dbReference type="ARBA" id="ARBA00022833"/>
    </source>
</evidence>
<protein>
    <recommendedName>
        <fullName evidence="9">C2H2-type domain-containing protein</fullName>
    </recommendedName>
</protein>
<dbReference type="EMBL" id="JAPZBR010000002">
    <property type="protein sequence ID" value="KAJ5362294.1"/>
    <property type="molecule type" value="Genomic_DNA"/>
</dbReference>
<sequence>METADPVSYEFSGHAAYAHRRLDSTLNQSFPFYPASYSVPYQASSHPYSYAHSVSPGHAHSNPYQYFVPNQHIQPHPLRLTTEQSTQALPEIRPAKNAISRPAKTPDPGPVQPSGSRTSPDGPEKKGTTADIVFSTNVDVLMKAIQAKHAASPTPQKSLPEQPLSAQHPLPSQHPLTPQHALPPHHSMTPQSLPSQHALTPQQPLPPLQQHLAPAAVAHYAVPYPSTPPRYFAATDGSVSRSCKKRKYVCERDDCGKTFAQKTHLDIHKRAHSGEKPFVSRDVIGQNAARDQQADILDAGVRCTLMRATFFAARQPQGQHSRVMRPPRKETDMTQTHKRRHTGEKPFECERCHKKFAQRGNVRAHMLTHDEGRKFSCLLDECGKTFTQLGNLKSHQNKFHASTLRNLTQRFSQIGEDGPASSTDRALWEYFADLYKNSNKGIKGRGKDRRISTNRPRDSMERVSVESEESTKMRRASYDFSVSVYNSSDGEESYYARPQHGH</sequence>
<organism evidence="10 11">
    <name type="scientific">Penicillium brevicompactum</name>
    <dbReference type="NCBI Taxonomy" id="5074"/>
    <lineage>
        <taxon>Eukaryota</taxon>
        <taxon>Fungi</taxon>
        <taxon>Dikarya</taxon>
        <taxon>Ascomycota</taxon>
        <taxon>Pezizomycotina</taxon>
        <taxon>Eurotiomycetes</taxon>
        <taxon>Eurotiomycetidae</taxon>
        <taxon>Eurotiales</taxon>
        <taxon>Aspergillaceae</taxon>
        <taxon>Penicillium</taxon>
    </lineage>
</organism>
<reference evidence="10" key="1">
    <citation type="submission" date="2022-12" db="EMBL/GenBank/DDBJ databases">
        <authorList>
            <person name="Petersen C."/>
        </authorList>
    </citation>
    <scope>NUCLEOTIDE SEQUENCE</scope>
    <source>
        <strain evidence="10">IBT 35675</strain>
    </source>
</reference>
<dbReference type="AlphaFoldDB" id="A0A9W9RN31"/>
<dbReference type="InterPro" id="IPR013087">
    <property type="entry name" value="Znf_C2H2_type"/>
</dbReference>
<feature type="region of interest" description="Disordered" evidence="8">
    <location>
        <begin position="148"/>
        <end position="207"/>
    </location>
</feature>
<dbReference type="Gene3D" id="3.30.160.60">
    <property type="entry name" value="Classic Zinc Finger"/>
    <property type="match status" value="3"/>
</dbReference>
<dbReference type="PROSITE" id="PS50157">
    <property type="entry name" value="ZINC_FINGER_C2H2_2"/>
    <property type="match status" value="3"/>
</dbReference>
<dbReference type="SMART" id="SM00355">
    <property type="entry name" value="ZnF_C2H2"/>
    <property type="match status" value="3"/>
</dbReference>
<feature type="compositionally biased region" description="Basic and acidic residues" evidence="8">
    <location>
        <begin position="449"/>
        <end position="472"/>
    </location>
</feature>
<feature type="region of interest" description="Disordered" evidence="8">
    <location>
        <begin position="314"/>
        <end position="345"/>
    </location>
</feature>
<dbReference type="Pfam" id="PF00096">
    <property type="entry name" value="zf-C2H2"/>
    <property type="match status" value="3"/>
</dbReference>
<evidence type="ECO:0000313" key="11">
    <source>
        <dbReference type="Proteomes" id="UP001148299"/>
    </source>
</evidence>
<evidence type="ECO:0000259" key="9">
    <source>
        <dbReference type="PROSITE" id="PS50157"/>
    </source>
</evidence>
<dbReference type="PANTHER" id="PTHR23235">
    <property type="entry name" value="KRUEPPEL-LIKE TRANSCRIPTION FACTOR"/>
    <property type="match status" value="1"/>
</dbReference>
<dbReference type="GO" id="GO:0000978">
    <property type="term" value="F:RNA polymerase II cis-regulatory region sequence-specific DNA binding"/>
    <property type="evidence" value="ECO:0007669"/>
    <property type="project" value="TreeGrafter"/>
</dbReference>
<comment type="subcellular location">
    <subcellularLocation>
        <location evidence="1">Nucleus</location>
    </subcellularLocation>
</comment>
<feature type="domain" description="C2H2-type" evidence="9">
    <location>
        <begin position="375"/>
        <end position="405"/>
    </location>
</feature>
<feature type="region of interest" description="Disordered" evidence="8">
    <location>
        <begin position="442"/>
        <end position="474"/>
    </location>
</feature>
<feature type="domain" description="C2H2-type" evidence="9">
    <location>
        <begin position="248"/>
        <end position="277"/>
    </location>
</feature>
<keyword evidence="3" id="KW-0677">Repeat</keyword>
<dbReference type="PANTHER" id="PTHR23235:SF176">
    <property type="entry name" value="C2H2-TYPE DOMAIN-CONTAINING PROTEIN"/>
    <property type="match status" value="1"/>
</dbReference>
<dbReference type="Proteomes" id="UP001148299">
    <property type="component" value="Unassembled WGS sequence"/>
</dbReference>
<feature type="domain" description="C2H2-type" evidence="9">
    <location>
        <begin position="347"/>
        <end position="374"/>
    </location>
</feature>
<proteinExistence type="predicted"/>
<keyword evidence="11" id="KW-1185">Reference proteome</keyword>
<dbReference type="PROSITE" id="PS00028">
    <property type="entry name" value="ZINC_FINGER_C2H2_1"/>
    <property type="match status" value="3"/>
</dbReference>
<dbReference type="SUPFAM" id="SSF57667">
    <property type="entry name" value="beta-beta-alpha zinc fingers"/>
    <property type="match status" value="2"/>
</dbReference>
<accession>A0A9W9RN31</accession>
<evidence type="ECO:0000256" key="3">
    <source>
        <dbReference type="ARBA" id="ARBA00022737"/>
    </source>
</evidence>
<evidence type="ECO:0000256" key="2">
    <source>
        <dbReference type="ARBA" id="ARBA00022723"/>
    </source>
</evidence>
<evidence type="ECO:0000256" key="4">
    <source>
        <dbReference type="ARBA" id="ARBA00022771"/>
    </source>
</evidence>
<name>A0A9W9RN31_PENBR</name>
<evidence type="ECO:0000313" key="10">
    <source>
        <dbReference type="EMBL" id="KAJ5362294.1"/>
    </source>
</evidence>
<dbReference type="GO" id="GO:0005634">
    <property type="term" value="C:nucleus"/>
    <property type="evidence" value="ECO:0007669"/>
    <property type="project" value="UniProtKB-SubCell"/>
</dbReference>
<evidence type="ECO:0000256" key="8">
    <source>
        <dbReference type="SAM" id="MobiDB-lite"/>
    </source>
</evidence>
<evidence type="ECO:0000256" key="7">
    <source>
        <dbReference type="PROSITE-ProRule" id="PRU00042"/>
    </source>
</evidence>
<keyword evidence="5" id="KW-0862">Zinc</keyword>
<dbReference type="GO" id="GO:0000981">
    <property type="term" value="F:DNA-binding transcription factor activity, RNA polymerase II-specific"/>
    <property type="evidence" value="ECO:0007669"/>
    <property type="project" value="TreeGrafter"/>
</dbReference>